<reference evidence="1" key="1">
    <citation type="submission" date="2021-06" db="EMBL/GenBank/DDBJ databases">
        <authorList>
            <person name="Kallberg Y."/>
            <person name="Tangrot J."/>
            <person name="Rosling A."/>
        </authorList>
    </citation>
    <scope>NUCLEOTIDE SEQUENCE</scope>
    <source>
        <strain evidence="1">MA461A</strain>
    </source>
</reference>
<evidence type="ECO:0000313" key="2">
    <source>
        <dbReference type="Proteomes" id="UP000789920"/>
    </source>
</evidence>
<accession>A0ACA9R7Y7</accession>
<gene>
    <name evidence="1" type="ORF">RPERSI_LOCUS17650</name>
</gene>
<dbReference type="EMBL" id="CAJVQC010045531">
    <property type="protein sequence ID" value="CAG8781472.1"/>
    <property type="molecule type" value="Genomic_DNA"/>
</dbReference>
<proteinExistence type="predicted"/>
<sequence>MADGRSFRFSENNLAALIKKGQDTKVYSRHKGAHYILLTGQEKAVEVLESLAGNGYQPDDNLRFELVTNHGKRPESSNAEANAENQCQGIVQEIENKIREVGPGEYPQWPEKINEIIADDGLAEKAIDNIHKIA</sequence>
<comment type="caution">
    <text evidence="1">The sequence shown here is derived from an EMBL/GenBank/DDBJ whole genome shotgun (WGS) entry which is preliminary data.</text>
</comment>
<evidence type="ECO:0000313" key="1">
    <source>
        <dbReference type="EMBL" id="CAG8781472.1"/>
    </source>
</evidence>
<dbReference type="Proteomes" id="UP000789920">
    <property type="component" value="Unassembled WGS sequence"/>
</dbReference>
<name>A0ACA9R7Y7_9GLOM</name>
<feature type="non-terminal residue" evidence="1">
    <location>
        <position position="134"/>
    </location>
</feature>
<keyword evidence="2" id="KW-1185">Reference proteome</keyword>
<organism evidence="1 2">
    <name type="scientific">Racocetra persica</name>
    <dbReference type="NCBI Taxonomy" id="160502"/>
    <lineage>
        <taxon>Eukaryota</taxon>
        <taxon>Fungi</taxon>
        <taxon>Fungi incertae sedis</taxon>
        <taxon>Mucoromycota</taxon>
        <taxon>Glomeromycotina</taxon>
        <taxon>Glomeromycetes</taxon>
        <taxon>Diversisporales</taxon>
        <taxon>Gigasporaceae</taxon>
        <taxon>Racocetra</taxon>
    </lineage>
</organism>
<protein>
    <submittedName>
        <fullName evidence="1">3545_t:CDS:1</fullName>
    </submittedName>
</protein>